<dbReference type="VEuPathDB" id="PlasmoDB:PfKH01_020005100"/>
<dbReference type="VEuPathDB" id="PlasmoDB:PfGN01_090042900"/>
<feature type="non-terminal residue" evidence="8">
    <location>
        <position position="1"/>
    </location>
</feature>
<dbReference type="VEuPathDB" id="PlasmoDB:PF3D7_0800300"/>
<dbReference type="FunFam" id="1.20.58.1930:FF:000001">
    <property type="entry name" value="Erythrocyte membrane protein 1, PfEMP1"/>
    <property type="match status" value="1"/>
</dbReference>
<feature type="domain" description="Duffy-antigen binding" evidence="4">
    <location>
        <begin position="645"/>
        <end position="834"/>
    </location>
</feature>
<dbReference type="Gene3D" id="1.20.58.1930">
    <property type="match status" value="2"/>
</dbReference>
<dbReference type="VEuPathDB" id="PlasmoDB:PfML01_010019100"/>
<dbReference type="FunFam" id="1.20.58.830:FF:000005">
    <property type="entry name" value="Erythrocyte membrane protein 1, PfEMP1"/>
    <property type="match status" value="1"/>
</dbReference>
<feature type="domain" description="PfEMP1 CIDRalpha1" evidence="6">
    <location>
        <begin position="308"/>
        <end position="363"/>
    </location>
</feature>
<dbReference type="VEuPathDB" id="PlasmoDB:PfNF135_000040600"/>
<dbReference type="VEuPathDB" id="PlasmoDB:PfGB4_110006900"/>
<feature type="compositionally biased region" description="Acidic residues" evidence="1">
    <location>
        <begin position="1515"/>
        <end position="1525"/>
    </location>
</feature>
<evidence type="ECO:0000256" key="1">
    <source>
        <dbReference type="SAM" id="MobiDB-lite"/>
    </source>
</evidence>
<feature type="domain" description="Duffy-antigen binding" evidence="4">
    <location>
        <begin position="1"/>
        <end position="106"/>
    </location>
</feature>
<feature type="domain" description="Duffy-binding-like" evidence="7">
    <location>
        <begin position="1844"/>
        <end position="1995"/>
    </location>
</feature>
<dbReference type="InterPro" id="IPR042202">
    <property type="entry name" value="Duffy-ag-bd_sf"/>
</dbReference>
<dbReference type="VEuPathDB" id="PlasmoDB:Pf7G8_020026900"/>
<feature type="domain" description="Duffy-antigen binding" evidence="4">
    <location>
        <begin position="1599"/>
        <end position="1813"/>
    </location>
</feature>
<dbReference type="SUPFAM" id="SSF140924">
    <property type="entry name" value="Duffy binding domain-like"/>
    <property type="match status" value="6"/>
</dbReference>
<feature type="domain" description="Duffy-antigen binding" evidence="4">
    <location>
        <begin position="1104"/>
        <end position="1262"/>
    </location>
</feature>
<feature type="domain" description="Duffy-binding-like" evidence="3">
    <location>
        <begin position="377"/>
        <end position="521"/>
    </location>
</feature>
<dbReference type="InterPro" id="IPR004258">
    <property type="entry name" value="DBL"/>
</dbReference>
<dbReference type="InterPro" id="IPR049158">
    <property type="entry name" value="PfEMP1_CIDRalpha1_dom"/>
</dbReference>
<reference evidence="8" key="1">
    <citation type="journal article" date="2016" name="EMBO Mol. Med.">
        <title>Plasmodium falciparum var genes expressed in children with severe malaria encode CIDRalpha1 domains.</title>
        <authorList>
            <person name="Jespersen J.S."/>
            <person name="Wang C.W."/>
            <person name="Mkumbaye S.I."/>
            <person name="Minja D.T."/>
            <person name="Petersen B."/>
            <person name="Turner L."/>
            <person name="Petersen J.E."/>
            <person name="Lusingu J.P."/>
            <person name="Theander T.G."/>
            <person name="Lavstsen T."/>
        </authorList>
    </citation>
    <scope>NUCLEOTIDE SEQUENCE</scope>
    <source>
        <strain evidence="8">2121-2</strain>
    </source>
</reference>
<dbReference type="InterPro" id="IPR041480">
    <property type="entry name" value="CIDR1_gamma"/>
</dbReference>
<feature type="region of interest" description="Disordered" evidence="1">
    <location>
        <begin position="2242"/>
        <end position="2280"/>
    </location>
</feature>
<dbReference type="EMBL" id="KX154933">
    <property type="protein sequence ID" value="ANJ21053.1"/>
    <property type="molecule type" value="Genomic_DNA"/>
</dbReference>
<dbReference type="VEuPathDB" id="PlasmoDB:PfIT_070017000"/>
<dbReference type="VEuPathDB" id="PlasmoDB:PfKE01_040027900"/>
<proteinExistence type="predicted"/>
<evidence type="ECO:0000256" key="2">
    <source>
        <dbReference type="SAM" id="Phobius"/>
    </source>
</evidence>
<feature type="domain" description="Cysteine-rich interdomain region 1 gamma" evidence="5">
    <location>
        <begin position="2038"/>
        <end position="2089"/>
    </location>
</feature>
<feature type="non-terminal residue" evidence="8">
    <location>
        <position position="2382"/>
    </location>
</feature>
<dbReference type="Gene3D" id="1.20.1310.20">
    <property type="entry name" value="Duffy-antigen binding domain"/>
    <property type="match status" value="4"/>
</dbReference>
<feature type="domain" description="Duffy-binding-like" evidence="7">
    <location>
        <begin position="110"/>
        <end position="266"/>
    </location>
</feature>
<dbReference type="Pfam" id="PF18562">
    <property type="entry name" value="CIDR1_gamma"/>
    <property type="match status" value="1"/>
</dbReference>
<feature type="domain" description="Duffy-binding-like" evidence="3">
    <location>
        <begin position="2106"/>
        <end position="2250"/>
    </location>
</feature>
<feature type="transmembrane region" description="Helical" evidence="2">
    <location>
        <begin position="2360"/>
        <end position="2381"/>
    </location>
</feature>
<dbReference type="Gene3D" id="1.20.58.830">
    <property type="match status" value="4"/>
</dbReference>
<keyword evidence="2" id="KW-0812">Transmembrane</keyword>
<sequence>DIIRGKDLFLGHQQRKKHLEKRLEQMFKNIKKNNDKLDKISIEQVREYWWALNRDQVWKAITCRAGDTDEYFTKSSDGLYVFSNGPCGRDEKKVPTNLDYVPQFLRWFDEWSEDFCRIKKIKLGKVKNACRDEKTGKYCSHNGYDCKKTNRSENVCVWSSECTNCLVECKLYELWIGNQGKEFEKQKEKYENEKNGNTSQDDSTNNNIHNKYNKDFYEILKERGYETVDKFINLLNKGRYCKKKKTDEEDIDFTKTGDRETFSRSKYCQPCPYCGVDCSTGTCKEKGKDYNCGKKVNYLAPLGSTSKEITVLYSGDEEVVITEKLSSFCSNPENKNDTNYQNWKCYNKNREDNNCEMISSSYKNTKGTSVMFSVECFYWWVQNLLIDTIRWEYELKDCINNNYDTDCDNGCNKNCKCYEKWIKQKESEWKQVKQVLGYKNETSHNYYNNLSRIFDRFLYPVIYKLQKEEKDGKWYQFTEDLKKKFESSKKSAGTGNSQDAIEFLLDHLKENATICKDNNTNEACASSVYKTSNPCGKNTDVSKYTSVKQIAQYFKRKAYDEANKRSDGLYKLKGKAHEGEYKRKGNREDFKNVCSINENHSNRNDVQSKEPCDNKGTGPGINTRFVVETQWQADEENMREGHKDVIMPPRRRHICTSNLEFLQTTDKPLDGTDGYHLVNHSFLGDVLLSAKYEAQKIIEMYKEKNNLKGQKELTNLNDQATVCRAIRYSFADIGDIIRGKDLWDHKDQKTKLQGHLKNVFAKIKDHSVIKGKYTDGEPYIKLREDWWEANRAKVWEAMKCHIEDLNDSSIDRSKSHCGYSDHTPLDDYVPQRLRWMTEWAEWFCKMQKEEYEKLKKICAHCMSKSNGGNKCMKEAQECKSCKTASDVYKKNIKSWEEQWKVISKNYEKLYKQARITAIYGGPDASNGLVDDEDKPVVNFLFELYKANGGRISFPRGTKAVLIPRRNKAVGRVLVKRPAGSIATRVTATTQKTPYSTAAGYIHQEAHISDCQSQTQFCNTGGNNKDYAFRHQPYDHDDALRCDSRTAPVPEPKKQKGACEIVKEVLSKTPDRTTGGIEGCNPKDYVAPYPGWDCTNENVKAEHNGACIPPRRQKLCVRDLTQGGEIKKPEDILTKFINCAAKETYFAWLKYKEDNTEAEAELKSGKIPDEFKRQMFYTFGDYRDIFFGRDISTHAYISEVSSNIIKFLKNENGTKSEDKQKLDNVLLEDWWDQHGKEIWDGMVCGLSHHIKNGNKEQLRKNLTDKNQYSTISHTLEDFAKRPPFLRWFTEWGEEFCKLRQLKVKDLEEGCAGYDCGINDNSKKEPCKNACEAYKSWLQGWKDQYKQQSAKFDKDKEAGKFDGTSAADDVEEALNAREYLHTQLEKLCKNDYCKCMNEMSNKPYTDGSADIMPASLDEEPEEVKGRCTCQKAPQPPVESDHEDSEEQEEEENEEEEEEDVPEEPVEEAEEAEEGTEQVEEEEEESEAKGEEKTEEAEEGTEQVEEEEEESEAKGEEKTEEPETEGGDQDTTAKRPPQEPEVPSATPGVKPCEIVQTLFSNNNALNEACKQKYQYGKEKFPNWKCIPTTSGDQKATTSSGATCIPPRRRKLYIHDIDTLGEADKTPTDTELLEWFVKSAAVETFFSWHKYKVDKAREDIEKQNLVVNISSVLENLQQELEKGDIPEDFKRQMFYTLGDYRDIVVHGGSNTNGDTKDGGDSSNNNNIVVLASGSTEEKAKMKQLQQKIKDILEKANGDTTPVKTSVQKSENPRKKWWEKNAEGISEGMICALSYNTDTKEMNNQLREKLKEVDKKNTYDEVTFKGGLNGDTKLDEFSRMPQFFRWLEEWADEFCRKQKHKLKIIEKECHRDQENAVEKNCSGDGFDCDDESTKKEDIFKPFYCQSCAKSCRFYKKWIRRKKDEYDEQESAYGQQQKKYVNECNGSGRNNHGNGFCGTLTTSTTAADFLNSLKNGPCKTNEENGEDDINFDQKDKTFGSAKNCKSCSQYTVKCNGNSICSGTNVRCQNNKISADAIRNGRNSTKEVDMRVSDNSGSGFENGLEACKNANIFKGFRKDVWECGTVCGVDICTLKKNNNGEEGDEKPIIMKELLKRWLETFFEDYNRIQKKVKACTKSDQGSPCICGCKKKCDCVEKWIEKKQEEWQNINSTYLEKYTEKYDDGNNLTNFLEILISQIPVVTDKGKHDSLDKLKTSLKCNCHGRSKKENDKNNDVIDCMLNKLQEKTKTCQSKHSGDQTKQTCQESSPEPDDEPFEEEEQNPDEAKKMVPTICEGVVQIETAKEEPDGTCEEAPTQPEPPAGDEGTEELQPPPEPSEEKTLPKPAAPSSTPATPTPPPAREPFDSTILQTTIPFGIAIALTSIVFLFLK</sequence>
<dbReference type="VEuPathDB" id="PlasmoDB:PfTG01_140005300"/>
<feature type="compositionally biased region" description="Acidic residues" evidence="1">
    <location>
        <begin position="2261"/>
        <end position="2275"/>
    </location>
</feature>
<feature type="compositionally biased region" description="Polar residues" evidence="1">
    <location>
        <begin position="2242"/>
        <end position="2256"/>
    </location>
</feature>
<dbReference type="VEuPathDB" id="PlasmoDB:PfCD01_120045700"/>
<dbReference type="Pfam" id="PF21807">
    <property type="entry name" value="PfEMP1_CIDRalpha1_dom"/>
    <property type="match status" value="1"/>
</dbReference>
<dbReference type="GO" id="GO:0046789">
    <property type="term" value="F:host cell surface receptor binding"/>
    <property type="evidence" value="ECO:0007669"/>
    <property type="project" value="InterPro"/>
</dbReference>
<feature type="region of interest" description="Disordered" evidence="1">
    <location>
        <begin position="1415"/>
        <end position="1546"/>
    </location>
</feature>
<dbReference type="VEuPathDB" id="PlasmoDB:PfDd2_070016300"/>
<dbReference type="InterPro" id="IPR008602">
    <property type="entry name" value="Duffy-antigen-binding"/>
</dbReference>
<dbReference type="VEuPathDB" id="PlasmoDB:PfNF135_070014800"/>
<feature type="region of interest" description="Disordered" evidence="1">
    <location>
        <begin position="2296"/>
        <end position="2359"/>
    </location>
</feature>
<dbReference type="VEuPathDB" id="PlasmoDB:PfGN01_050037800"/>
<evidence type="ECO:0000259" key="5">
    <source>
        <dbReference type="Pfam" id="PF18562"/>
    </source>
</evidence>
<evidence type="ECO:0000259" key="6">
    <source>
        <dbReference type="Pfam" id="PF21807"/>
    </source>
</evidence>
<protein>
    <submittedName>
        <fullName evidence="8">Erythrocyte membrane protein 1</fullName>
    </submittedName>
</protein>
<feature type="region of interest" description="Disordered" evidence="1">
    <location>
        <begin position="187"/>
        <end position="208"/>
    </location>
</feature>
<feature type="compositionally biased region" description="Acidic residues" evidence="1">
    <location>
        <begin position="1490"/>
        <end position="1508"/>
    </location>
</feature>
<dbReference type="VEuPathDB" id="PlasmoDB:PfCD01_130078400"/>
<evidence type="ECO:0000259" key="3">
    <source>
        <dbReference type="Pfam" id="PF03011"/>
    </source>
</evidence>
<dbReference type="GO" id="GO:0016020">
    <property type="term" value="C:membrane"/>
    <property type="evidence" value="ECO:0007669"/>
    <property type="project" value="InterPro"/>
</dbReference>
<feature type="compositionally biased region" description="Polar residues" evidence="1">
    <location>
        <begin position="198"/>
        <end position="208"/>
    </location>
</feature>
<evidence type="ECO:0000259" key="7">
    <source>
        <dbReference type="Pfam" id="PF22672"/>
    </source>
</evidence>
<keyword evidence="2" id="KW-0472">Membrane</keyword>
<dbReference type="VEuPathDB" id="PlasmoDB:Pf7G8-2_000183600"/>
<dbReference type="Pfam" id="PF22672">
    <property type="entry name" value="DBL_C"/>
    <property type="match status" value="3"/>
</dbReference>
<dbReference type="VEuPathDB" id="PlasmoDB:PfGB4_070018000"/>
<evidence type="ECO:0000259" key="4">
    <source>
        <dbReference type="Pfam" id="PF05424"/>
    </source>
</evidence>
<feature type="domain" description="Duffy-binding-like" evidence="7">
    <location>
        <begin position="1289"/>
        <end position="1399"/>
    </location>
</feature>
<keyword evidence="2" id="KW-1133">Transmembrane helix</keyword>
<dbReference type="InterPro" id="IPR054595">
    <property type="entry name" value="DBL_C"/>
</dbReference>
<evidence type="ECO:0000313" key="8">
    <source>
        <dbReference type="EMBL" id="ANJ21053.1"/>
    </source>
</evidence>
<name>A0A191VZB6_PLAFA</name>
<feature type="compositionally biased region" description="Acidic residues" evidence="1">
    <location>
        <begin position="1438"/>
        <end position="1483"/>
    </location>
</feature>
<accession>A0A191VZB6</accession>
<dbReference type="VEuPathDB" id="PlasmoDB:PfKH02_070015800"/>
<dbReference type="FunFam" id="1.20.58.1930:FF:000002">
    <property type="entry name" value="Erythrocyte membrane protein 1, PfEMP1"/>
    <property type="match status" value="1"/>
</dbReference>
<organism evidence="8">
    <name type="scientific">Plasmodium falciparum</name>
    <name type="common">malaria parasite P. falciparum</name>
    <dbReference type="NCBI Taxonomy" id="5833"/>
    <lineage>
        <taxon>Eukaryota</taxon>
        <taxon>Sar</taxon>
        <taxon>Alveolata</taxon>
        <taxon>Apicomplexa</taxon>
        <taxon>Aconoidasida</taxon>
        <taxon>Haemosporida</taxon>
        <taxon>Plasmodiidae</taxon>
        <taxon>Plasmodium</taxon>
        <taxon>Plasmodium (Laverania)</taxon>
    </lineage>
</organism>
<dbReference type="VEuPathDB" id="PlasmoDB:PfNF166_000006800"/>
<dbReference type="VEuPathDB" id="PlasmoDB:PfGN01_070017000"/>
<gene>
    <name evidence="8" type="primary">var</name>
</gene>
<dbReference type="VEuPathDB" id="PlasmoDB:PfKH01_120046900"/>
<dbReference type="VEuPathDB" id="PlasmoDB:PfKH02_040025700"/>
<dbReference type="Pfam" id="PF03011">
    <property type="entry name" value="PFEMP"/>
    <property type="match status" value="2"/>
</dbReference>
<dbReference type="Pfam" id="PF05424">
    <property type="entry name" value="Duffy_binding"/>
    <property type="match status" value="4"/>
</dbReference>
<dbReference type="VEuPathDB" id="PlasmoDB:PfTG01_000059300"/>